<dbReference type="PANTHER" id="PTHR11079">
    <property type="entry name" value="CYTOSINE DEAMINASE FAMILY MEMBER"/>
    <property type="match status" value="1"/>
</dbReference>
<comment type="catalytic activity">
    <reaction evidence="10">
        <text>adenosine(34) in tRNA + H2O + H(+) = inosine(34) in tRNA + NH4(+)</text>
        <dbReference type="Rhea" id="RHEA:43168"/>
        <dbReference type="Rhea" id="RHEA-COMP:10373"/>
        <dbReference type="Rhea" id="RHEA-COMP:10374"/>
        <dbReference type="ChEBI" id="CHEBI:15377"/>
        <dbReference type="ChEBI" id="CHEBI:15378"/>
        <dbReference type="ChEBI" id="CHEBI:28938"/>
        <dbReference type="ChEBI" id="CHEBI:74411"/>
        <dbReference type="ChEBI" id="CHEBI:82852"/>
        <dbReference type="EC" id="3.5.4.33"/>
    </reaction>
</comment>
<dbReference type="HAMAP" id="MF_00972">
    <property type="entry name" value="tRNA_aden_deaminase"/>
    <property type="match status" value="1"/>
</dbReference>
<gene>
    <name evidence="12" type="ORF">MNBD_GAMMA18-1197</name>
</gene>
<dbReference type="GO" id="GO:0052717">
    <property type="term" value="F:tRNA-specific adenosine-34 deaminase activity"/>
    <property type="evidence" value="ECO:0007669"/>
    <property type="project" value="UniProtKB-EC"/>
</dbReference>
<dbReference type="InterPro" id="IPR016192">
    <property type="entry name" value="APOBEC/CMP_deaminase_Zn-bd"/>
</dbReference>
<keyword evidence="9" id="KW-0862">Zinc</keyword>
<evidence type="ECO:0000256" key="7">
    <source>
        <dbReference type="ARBA" id="ARBA00022723"/>
    </source>
</evidence>
<dbReference type="Gene3D" id="3.40.140.10">
    <property type="entry name" value="Cytidine Deaminase, domain 2"/>
    <property type="match status" value="1"/>
</dbReference>
<dbReference type="AlphaFoldDB" id="A0A3B0YY06"/>
<evidence type="ECO:0000256" key="2">
    <source>
        <dbReference type="ARBA" id="ARBA00010669"/>
    </source>
</evidence>
<organism evidence="12">
    <name type="scientific">hydrothermal vent metagenome</name>
    <dbReference type="NCBI Taxonomy" id="652676"/>
    <lineage>
        <taxon>unclassified sequences</taxon>
        <taxon>metagenomes</taxon>
        <taxon>ecological metagenomes</taxon>
    </lineage>
</organism>
<sequence>MEITPEQYALDEQWMVQAMQLAERAEAEGEVPIGAVVVLNGEVIGRGWNRSITTHDPSAHAEIMALRDAGQLLGNYRLCDATLYVTLEPCAMCAGAMLHARIARLVVGAADPKTGAVGSVLNVLEGEHTFHRVEVTKGVLAEECAEQLRRFFRRRRAELKAGPPRNQPL</sequence>
<dbReference type="CDD" id="cd01285">
    <property type="entry name" value="nucleoside_deaminase"/>
    <property type="match status" value="1"/>
</dbReference>
<dbReference type="EMBL" id="UOFP01000115">
    <property type="protein sequence ID" value="VAW85938.1"/>
    <property type="molecule type" value="Genomic_DNA"/>
</dbReference>
<dbReference type="PANTHER" id="PTHR11079:SF202">
    <property type="entry name" value="TRNA-SPECIFIC ADENOSINE DEAMINASE"/>
    <property type="match status" value="1"/>
</dbReference>
<comment type="subunit">
    <text evidence="3">Homodimer.</text>
</comment>
<keyword evidence="6" id="KW-0819">tRNA processing</keyword>
<dbReference type="GO" id="GO:0008270">
    <property type="term" value="F:zinc ion binding"/>
    <property type="evidence" value="ECO:0007669"/>
    <property type="project" value="InterPro"/>
</dbReference>
<dbReference type="Pfam" id="PF14437">
    <property type="entry name" value="MafB19-deam"/>
    <property type="match status" value="1"/>
</dbReference>
<dbReference type="FunFam" id="3.40.140.10:FF:000005">
    <property type="entry name" value="tRNA-specific adenosine deaminase"/>
    <property type="match status" value="1"/>
</dbReference>
<dbReference type="InterPro" id="IPR028883">
    <property type="entry name" value="tRNA_aden_deaminase"/>
</dbReference>
<comment type="similarity">
    <text evidence="2">Belongs to the cytidine and deoxycytidylate deaminase family. ADAT2 subfamily.</text>
</comment>
<comment type="cofactor">
    <cofactor evidence="1">
        <name>Zn(2+)</name>
        <dbReference type="ChEBI" id="CHEBI:29105"/>
    </cofactor>
</comment>
<feature type="domain" description="CMP/dCMP-type deaminase" evidence="11">
    <location>
        <begin position="9"/>
        <end position="120"/>
    </location>
</feature>
<protein>
    <recommendedName>
        <fullName evidence="5">tRNA-specific adenosine deaminase 2</fullName>
        <ecNumber evidence="4">3.5.4.33</ecNumber>
    </recommendedName>
</protein>
<evidence type="ECO:0000313" key="12">
    <source>
        <dbReference type="EMBL" id="VAW85938.1"/>
    </source>
</evidence>
<dbReference type="PROSITE" id="PS00903">
    <property type="entry name" value="CYT_DCMP_DEAMINASES_1"/>
    <property type="match status" value="1"/>
</dbReference>
<keyword evidence="8 12" id="KW-0378">Hydrolase</keyword>
<evidence type="ECO:0000256" key="4">
    <source>
        <dbReference type="ARBA" id="ARBA00012740"/>
    </source>
</evidence>
<evidence type="ECO:0000256" key="1">
    <source>
        <dbReference type="ARBA" id="ARBA00001947"/>
    </source>
</evidence>
<evidence type="ECO:0000256" key="6">
    <source>
        <dbReference type="ARBA" id="ARBA00022694"/>
    </source>
</evidence>
<accession>A0A3B0YY06</accession>
<evidence type="ECO:0000256" key="10">
    <source>
        <dbReference type="ARBA" id="ARBA00048045"/>
    </source>
</evidence>
<dbReference type="GO" id="GO:0002100">
    <property type="term" value="P:tRNA wobble adenosine to inosine editing"/>
    <property type="evidence" value="ECO:0007669"/>
    <property type="project" value="InterPro"/>
</dbReference>
<dbReference type="SUPFAM" id="SSF53927">
    <property type="entry name" value="Cytidine deaminase-like"/>
    <property type="match status" value="1"/>
</dbReference>
<keyword evidence="7" id="KW-0479">Metal-binding</keyword>
<dbReference type="EC" id="3.5.4.33" evidence="4"/>
<evidence type="ECO:0000259" key="11">
    <source>
        <dbReference type="PROSITE" id="PS51747"/>
    </source>
</evidence>
<evidence type="ECO:0000256" key="3">
    <source>
        <dbReference type="ARBA" id="ARBA00011738"/>
    </source>
</evidence>
<dbReference type="NCBIfam" id="NF008113">
    <property type="entry name" value="PRK10860.1"/>
    <property type="match status" value="1"/>
</dbReference>
<evidence type="ECO:0000256" key="8">
    <source>
        <dbReference type="ARBA" id="ARBA00022801"/>
    </source>
</evidence>
<dbReference type="InterPro" id="IPR002125">
    <property type="entry name" value="CMP_dCMP_dom"/>
</dbReference>
<dbReference type="InterPro" id="IPR058535">
    <property type="entry name" value="MafB19-deam"/>
</dbReference>
<dbReference type="InterPro" id="IPR016193">
    <property type="entry name" value="Cytidine_deaminase-like"/>
</dbReference>
<name>A0A3B0YY06_9ZZZZ</name>
<proteinExistence type="inferred from homology"/>
<evidence type="ECO:0000256" key="9">
    <source>
        <dbReference type="ARBA" id="ARBA00022833"/>
    </source>
</evidence>
<reference evidence="12" key="1">
    <citation type="submission" date="2018-06" db="EMBL/GenBank/DDBJ databases">
        <authorList>
            <person name="Zhirakovskaya E."/>
        </authorList>
    </citation>
    <scope>NUCLEOTIDE SEQUENCE</scope>
</reference>
<dbReference type="PROSITE" id="PS51747">
    <property type="entry name" value="CYT_DCMP_DEAMINASES_2"/>
    <property type="match status" value="1"/>
</dbReference>
<evidence type="ECO:0000256" key="5">
    <source>
        <dbReference type="ARBA" id="ARBA00019216"/>
    </source>
</evidence>